<dbReference type="AlphaFoldDB" id="A0AAJ6BII8"/>
<evidence type="ECO:0000313" key="2">
    <source>
        <dbReference type="EMBL" id="WEK36321.1"/>
    </source>
</evidence>
<dbReference type="Proteomes" id="UP001220610">
    <property type="component" value="Chromosome"/>
</dbReference>
<dbReference type="SUPFAM" id="SSF48317">
    <property type="entry name" value="Acid phosphatase/Vanadium-dependent haloperoxidase"/>
    <property type="match status" value="1"/>
</dbReference>
<protein>
    <submittedName>
        <fullName evidence="2">Phosphatase PAP2 family protein</fullName>
    </submittedName>
</protein>
<accession>A0AAJ6BII8</accession>
<sequence length="221" mass="23887">MSISIPLFIQIPHLHSAKYAVLLVSLLMVVVRPLQAQRISLDQQVLIEIMENRSEGGVRFNKAISNSTQTVAMLIPAGVLAAGLIANDPSTLKKGLYIVETVAGASFITFGMKQSFQRPRPYKTNTDIIPVSTSSSPSFPSGHTSMAFSAATSLTIAYPKWYVAVPAYAWAASVGYSRMYLGVHYPSDVLAGAAIGAGSAWLMYKANKWLFKKKVPVAANF</sequence>
<organism evidence="2 3">
    <name type="scientific">Candidatus Pseudobacter hemicellulosilyticus</name>
    <dbReference type="NCBI Taxonomy" id="3121375"/>
    <lineage>
        <taxon>Bacteria</taxon>
        <taxon>Pseudomonadati</taxon>
        <taxon>Bacteroidota</taxon>
        <taxon>Chitinophagia</taxon>
        <taxon>Chitinophagales</taxon>
        <taxon>Chitinophagaceae</taxon>
        <taxon>Pseudobacter</taxon>
    </lineage>
</organism>
<gene>
    <name evidence="2" type="ORF">P0Y53_02305</name>
</gene>
<dbReference type="Gene3D" id="1.20.144.10">
    <property type="entry name" value="Phosphatidic acid phosphatase type 2/haloperoxidase"/>
    <property type="match status" value="1"/>
</dbReference>
<reference evidence="2" key="1">
    <citation type="submission" date="2023-03" db="EMBL/GenBank/DDBJ databases">
        <title>Andean soil-derived lignocellulolytic bacterial consortium as a source of novel taxa and putative plastic-active enzymes.</title>
        <authorList>
            <person name="Diaz-Garcia L."/>
            <person name="Chuvochina M."/>
            <person name="Feuerriegel G."/>
            <person name="Bunk B."/>
            <person name="Sproer C."/>
            <person name="Streit W.R."/>
            <person name="Rodriguez L.M."/>
            <person name="Overmann J."/>
            <person name="Jimenez D.J."/>
        </authorList>
    </citation>
    <scope>NUCLEOTIDE SEQUENCE</scope>
    <source>
        <strain evidence="2">MAG 7</strain>
    </source>
</reference>
<evidence type="ECO:0000259" key="1">
    <source>
        <dbReference type="SMART" id="SM00014"/>
    </source>
</evidence>
<dbReference type="PANTHER" id="PTHR14969">
    <property type="entry name" value="SPHINGOSINE-1-PHOSPHATE PHOSPHOHYDROLASE"/>
    <property type="match status" value="1"/>
</dbReference>
<dbReference type="InterPro" id="IPR000326">
    <property type="entry name" value="PAP2/HPO"/>
</dbReference>
<proteinExistence type="predicted"/>
<dbReference type="PANTHER" id="PTHR14969:SF13">
    <property type="entry name" value="AT30094P"/>
    <property type="match status" value="1"/>
</dbReference>
<dbReference type="InterPro" id="IPR036938">
    <property type="entry name" value="PAP2/HPO_sf"/>
</dbReference>
<feature type="domain" description="Phosphatidic acid phosphatase type 2/haloperoxidase" evidence="1">
    <location>
        <begin position="94"/>
        <end position="204"/>
    </location>
</feature>
<dbReference type="Pfam" id="PF01569">
    <property type="entry name" value="PAP2"/>
    <property type="match status" value="1"/>
</dbReference>
<dbReference type="SMART" id="SM00014">
    <property type="entry name" value="acidPPc"/>
    <property type="match status" value="1"/>
</dbReference>
<name>A0AAJ6BII8_9BACT</name>
<evidence type="ECO:0000313" key="3">
    <source>
        <dbReference type="Proteomes" id="UP001220610"/>
    </source>
</evidence>
<dbReference type="EMBL" id="CP119311">
    <property type="protein sequence ID" value="WEK36321.1"/>
    <property type="molecule type" value="Genomic_DNA"/>
</dbReference>